<feature type="domain" description="RNA polymerase sigma-70" evidence="8">
    <location>
        <begin position="53"/>
        <end position="66"/>
    </location>
</feature>
<dbReference type="PANTHER" id="PTHR30385:SF1">
    <property type="entry name" value="RNA POLYMERASE SIGMA-H FACTOR"/>
    <property type="match status" value="1"/>
</dbReference>
<evidence type="ECO:0000256" key="2">
    <source>
        <dbReference type="ARBA" id="ARBA00021245"/>
    </source>
</evidence>
<dbReference type="InterPro" id="IPR016032">
    <property type="entry name" value="Sig_transdc_resp-reg_C-effctor"/>
</dbReference>
<dbReference type="InterPro" id="IPR016371">
    <property type="entry name" value="RNA_pol_sigma-H_factor"/>
</dbReference>
<keyword evidence="10" id="KW-1185">Reference proteome</keyword>
<evidence type="ECO:0000256" key="4">
    <source>
        <dbReference type="ARBA" id="ARBA00023082"/>
    </source>
</evidence>
<organism evidence="9 10">
    <name type="scientific">Flintibacter hominis</name>
    <dbReference type="NCBI Taxonomy" id="2763048"/>
    <lineage>
        <taxon>Bacteria</taxon>
        <taxon>Bacillati</taxon>
        <taxon>Bacillota</taxon>
        <taxon>Clostridia</taxon>
        <taxon>Eubacteriales</taxon>
        <taxon>Flintibacter</taxon>
    </lineage>
</organism>
<dbReference type="NCBIfam" id="TIGR02937">
    <property type="entry name" value="sigma70-ECF"/>
    <property type="match status" value="1"/>
</dbReference>
<evidence type="ECO:0000256" key="1">
    <source>
        <dbReference type="ARBA" id="ARBA00007788"/>
    </source>
</evidence>
<evidence type="ECO:0000259" key="8">
    <source>
        <dbReference type="PROSITE" id="PS00715"/>
    </source>
</evidence>
<dbReference type="Gene3D" id="1.10.10.10">
    <property type="entry name" value="Winged helix-like DNA-binding domain superfamily/Winged helix DNA-binding domain"/>
    <property type="match status" value="1"/>
</dbReference>
<dbReference type="AlphaFoldDB" id="A0A8J6J8L2"/>
<evidence type="ECO:0000313" key="10">
    <source>
        <dbReference type="Proteomes" id="UP000628736"/>
    </source>
</evidence>
<dbReference type="GO" id="GO:0016987">
    <property type="term" value="F:sigma factor activity"/>
    <property type="evidence" value="ECO:0007669"/>
    <property type="project" value="UniProtKB-KW"/>
</dbReference>
<dbReference type="PANTHER" id="PTHR30385">
    <property type="entry name" value="SIGMA FACTOR F FLAGELLAR"/>
    <property type="match status" value="1"/>
</dbReference>
<dbReference type="Pfam" id="PF08281">
    <property type="entry name" value="Sigma70_r4_2"/>
    <property type="match status" value="1"/>
</dbReference>
<dbReference type="GO" id="GO:0003677">
    <property type="term" value="F:DNA binding"/>
    <property type="evidence" value="ECO:0007669"/>
    <property type="project" value="UniProtKB-KW"/>
</dbReference>
<dbReference type="InterPro" id="IPR014284">
    <property type="entry name" value="RNA_pol_sigma-70_dom"/>
</dbReference>
<accession>A0A8J6J8L2</accession>
<comment type="caution">
    <text evidence="9">The sequence shown here is derived from an EMBL/GenBank/DDBJ whole genome shotgun (WGS) entry which is preliminary data.</text>
</comment>
<name>A0A8J6J8L2_9FIRM</name>
<proteinExistence type="inferred from homology"/>
<evidence type="ECO:0000256" key="7">
    <source>
        <dbReference type="ARBA" id="ARBA00024701"/>
    </source>
</evidence>
<sequence>MEVTRFQSLSDEELCQQISNGCREAEDELVLRYGQLVRACARPLFLAGGDSEDLIQEGMLGLLTAIRGFDLRRDTAFRTYAEICIRSRLITAVRAAQGGKHSPLNHSISFEPPLFDGTNAQLFSIVESPEDVIIGREELKERLDALKGQLSELEANILPLYLNGLSCGEIAKQVDRSQKSVDNAIQRIRRKLAR</sequence>
<evidence type="ECO:0000256" key="3">
    <source>
        <dbReference type="ARBA" id="ARBA00023015"/>
    </source>
</evidence>
<comment type="similarity">
    <text evidence="1">Belongs to the sigma-70 factor family.</text>
</comment>
<dbReference type="EMBL" id="JACOPO010000003">
    <property type="protein sequence ID" value="MBC5722412.1"/>
    <property type="molecule type" value="Genomic_DNA"/>
</dbReference>
<dbReference type="InterPro" id="IPR036388">
    <property type="entry name" value="WH-like_DNA-bd_sf"/>
</dbReference>
<evidence type="ECO:0000256" key="5">
    <source>
        <dbReference type="ARBA" id="ARBA00023125"/>
    </source>
</evidence>
<keyword evidence="5" id="KW-0238">DNA-binding</keyword>
<keyword evidence="3" id="KW-0805">Transcription regulation</keyword>
<dbReference type="InterPro" id="IPR013249">
    <property type="entry name" value="RNA_pol_sigma70_r4_t2"/>
</dbReference>
<dbReference type="InterPro" id="IPR007627">
    <property type="entry name" value="RNA_pol_sigma70_r2"/>
</dbReference>
<keyword evidence="6" id="KW-0804">Transcription</keyword>
<gene>
    <name evidence="9" type="ORF">H8S11_06265</name>
</gene>
<reference evidence="9" key="1">
    <citation type="submission" date="2020-08" db="EMBL/GenBank/DDBJ databases">
        <title>Genome public.</title>
        <authorList>
            <person name="Liu C."/>
            <person name="Sun Q."/>
        </authorList>
    </citation>
    <scope>NUCLEOTIDE SEQUENCE</scope>
    <source>
        <strain evidence="9">NSJ-23</strain>
    </source>
</reference>
<dbReference type="GO" id="GO:0006352">
    <property type="term" value="P:DNA-templated transcription initiation"/>
    <property type="evidence" value="ECO:0007669"/>
    <property type="project" value="InterPro"/>
</dbReference>
<dbReference type="SUPFAM" id="SSF88946">
    <property type="entry name" value="Sigma2 domain of RNA polymerase sigma factors"/>
    <property type="match status" value="1"/>
</dbReference>
<comment type="function">
    <text evidence="7">Sigma factors are initiation factors that promote the attachment of RNA polymerase to specific initiation sites and are then released. Sigma-S contributes to the protection against external stress, thus playing a role in cellular fitness and survival.</text>
</comment>
<dbReference type="InterPro" id="IPR013325">
    <property type="entry name" value="RNA_pol_sigma_r2"/>
</dbReference>
<dbReference type="PIRSF" id="PIRSF002939">
    <property type="entry name" value="RNA_polymerase_sigma-H_factor"/>
    <property type="match status" value="1"/>
</dbReference>
<evidence type="ECO:0000256" key="6">
    <source>
        <dbReference type="ARBA" id="ARBA00023163"/>
    </source>
</evidence>
<dbReference type="Proteomes" id="UP000628736">
    <property type="component" value="Unassembled WGS sequence"/>
</dbReference>
<dbReference type="SUPFAM" id="SSF46894">
    <property type="entry name" value="C-terminal effector domain of the bipartite response regulators"/>
    <property type="match status" value="1"/>
</dbReference>
<dbReference type="Pfam" id="PF04542">
    <property type="entry name" value="Sigma70_r2"/>
    <property type="match status" value="1"/>
</dbReference>
<dbReference type="InterPro" id="IPR000943">
    <property type="entry name" value="RNA_pol_sigma70"/>
</dbReference>
<dbReference type="Gene3D" id="1.20.120.1810">
    <property type="match status" value="1"/>
</dbReference>
<evidence type="ECO:0000313" key="9">
    <source>
        <dbReference type="EMBL" id="MBC5722412.1"/>
    </source>
</evidence>
<dbReference type="PROSITE" id="PS00715">
    <property type="entry name" value="SIGMA70_1"/>
    <property type="match status" value="1"/>
</dbReference>
<keyword evidence="4" id="KW-0731">Sigma factor</keyword>
<protein>
    <recommendedName>
        <fullName evidence="2">RNA polymerase sigma factor SigS</fullName>
    </recommendedName>
</protein>